<keyword evidence="2" id="KW-1185">Reference proteome</keyword>
<evidence type="ECO:0000313" key="2">
    <source>
        <dbReference type="Proteomes" id="UP000410984"/>
    </source>
</evidence>
<dbReference type="Proteomes" id="UP000410984">
    <property type="component" value="Unassembled WGS sequence"/>
</dbReference>
<gene>
    <name evidence="1" type="ORF">MET9862_02447</name>
</gene>
<organism evidence="1 2">
    <name type="scientific">Methylobacterium symbioticum</name>
    <dbReference type="NCBI Taxonomy" id="2584084"/>
    <lineage>
        <taxon>Bacteria</taxon>
        <taxon>Pseudomonadati</taxon>
        <taxon>Pseudomonadota</taxon>
        <taxon>Alphaproteobacteria</taxon>
        <taxon>Hyphomicrobiales</taxon>
        <taxon>Methylobacteriaceae</taxon>
        <taxon>Methylobacterium</taxon>
    </lineage>
</organism>
<dbReference type="RefSeq" id="WP_142583225.1">
    <property type="nucleotide sequence ID" value="NZ_CABFPH010000029.1"/>
</dbReference>
<proteinExistence type="predicted"/>
<dbReference type="EMBL" id="CABFPH010000029">
    <property type="protein sequence ID" value="VUD71858.1"/>
    <property type="molecule type" value="Genomic_DNA"/>
</dbReference>
<dbReference type="AlphaFoldDB" id="A0A509ECG1"/>
<accession>A0A509ECG1</accession>
<evidence type="ECO:0000313" key="1">
    <source>
        <dbReference type="EMBL" id="VUD71858.1"/>
    </source>
</evidence>
<sequence length="166" mass="18346">MTVEKSAVREGTRWDFCGQVVVVDEVTPRSVIHREEHGFGDAKVTLIEQFLSRASDPGVAMHARLLDGLRHASHDLPTKGPTGQLLELLRDAVFYQLERMPPGIPVYRAPEPVNPEAKAAPALDKAEAPRAEPGDLVCDYAVEIPAMEPLPEDEPRFGKKRRFSGL</sequence>
<reference evidence="1 2" key="1">
    <citation type="submission" date="2019-06" db="EMBL/GenBank/DDBJ databases">
        <authorList>
            <person name="Rodrigo-Torres L."/>
            <person name="Arahal R. D."/>
            <person name="Lucena T."/>
        </authorList>
    </citation>
    <scope>NUCLEOTIDE SEQUENCE [LARGE SCALE GENOMIC DNA]</scope>
    <source>
        <strain evidence="1 2">SB0023/3</strain>
    </source>
</reference>
<name>A0A509ECG1_9HYPH</name>
<protein>
    <submittedName>
        <fullName evidence="1">Uncharacterized protein</fullName>
    </submittedName>
</protein>